<protein>
    <recommendedName>
        <fullName evidence="3">Sulfotransferase</fullName>
    </recommendedName>
</protein>
<dbReference type="SUPFAM" id="SSF52540">
    <property type="entry name" value="P-loop containing nucleoside triphosphate hydrolases"/>
    <property type="match status" value="1"/>
</dbReference>
<name>A0AAU9C805_9GAMM</name>
<keyword evidence="2" id="KW-1185">Reference proteome</keyword>
<dbReference type="Pfam" id="PF13469">
    <property type="entry name" value="Sulfotransfer_3"/>
    <property type="match status" value="2"/>
</dbReference>
<dbReference type="Gene3D" id="3.40.50.300">
    <property type="entry name" value="P-loop containing nucleotide triphosphate hydrolases"/>
    <property type="match status" value="1"/>
</dbReference>
<dbReference type="Proteomes" id="UP001321450">
    <property type="component" value="Chromosome"/>
</dbReference>
<dbReference type="KEGG" id="meiy:MIN45_P2175"/>
<dbReference type="InterPro" id="IPR027417">
    <property type="entry name" value="P-loop_NTPase"/>
</dbReference>
<sequence length="312" mass="36218">MFDVQDLAEKVHKTLHHYLESVRRSIRAGRFDLRPRLIERPVFIVGCSRAGTTLVYKTFSESSRLASLQRETHDFWARLHPPAERNWDSHVIPPQYANDRDRQALARLFFIRCGRCDRIVDKNNQNGLSIPYLLALFPQAHFVFVKRNPGDNIQSLIRGWGKAEEFGDWAAALPVEVAVDGGRYRRWCFFLPPGWRDYTHSSIEEVCAFQYAAMNEAIVDARRLVPKAQWHEIAYESILEDPSATFQSLFEACGLPFDARLQRHCQQVLQRPYNAFSRIGTDKWRQSEDRQRIERVLPGLETVATRLGYQLG</sequence>
<accession>A0AAU9C805</accession>
<gene>
    <name evidence="1" type="ORF">MIN45_P2175</name>
</gene>
<dbReference type="PANTHER" id="PTHR36451">
    <property type="entry name" value="PAPS-DEPENDENT SULFOTRANSFERASE STF3"/>
    <property type="match status" value="1"/>
</dbReference>
<dbReference type="PANTHER" id="PTHR36451:SF1">
    <property type="entry name" value="OMEGA-HYDROXY-BETA-DIHYDROMENAQUINONE-9 SULFOTRANSFERASE STF3"/>
    <property type="match status" value="1"/>
</dbReference>
<proteinExistence type="predicted"/>
<dbReference type="EMBL" id="AP024718">
    <property type="protein sequence ID" value="BCX89802.1"/>
    <property type="molecule type" value="Genomic_DNA"/>
</dbReference>
<dbReference type="InterPro" id="IPR052736">
    <property type="entry name" value="Stf3_sulfotransferase"/>
</dbReference>
<evidence type="ECO:0000313" key="1">
    <source>
        <dbReference type="EMBL" id="BCX89802.1"/>
    </source>
</evidence>
<dbReference type="AlphaFoldDB" id="A0AAU9C805"/>
<evidence type="ECO:0000313" key="2">
    <source>
        <dbReference type="Proteomes" id="UP001321450"/>
    </source>
</evidence>
<organism evidence="1 2">
    <name type="scientific">Methylomarinovum tepidoasis</name>
    <dbReference type="NCBI Taxonomy" id="2840183"/>
    <lineage>
        <taxon>Bacteria</taxon>
        <taxon>Pseudomonadati</taxon>
        <taxon>Pseudomonadota</taxon>
        <taxon>Gammaproteobacteria</taxon>
        <taxon>Methylococcales</taxon>
        <taxon>Methylothermaceae</taxon>
        <taxon>Methylomarinovum</taxon>
    </lineage>
</organism>
<reference evidence="2" key="1">
    <citation type="journal article" date="2024" name="Int. J. Syst. Evol. Microbiol.">
        <title>Methylomarinovum tepidoasis sp. nov., a moderately thermophilic methanotroph of the family Methylothermaceae isolated from a deep-sea hydrothermal field.</title>
        <authorList>
            <person name="Hirayama H."/>
            <person name="Takaki Y."/>
            <person name="Abe M."/>
            <person name="Miyazaki M."/>
            <person name="Uematsu K."/>
            <person name="Matsui Y."/>
            <person name="Takai K."/>
        </authorList>
    </citation>
    <scope>NUCLEOTIDE SEQUENCE [LARGE SCALE GENOMIC DNA]</scope>
    <source>
        <strain evidence="2">IN45</strain>
    </source>
</reference>
<evidence type="ECO:0008006" key="3">
    <source>
        <dbReference type="Google" id="ProtNLM"/>
    </source>
</evidence>
<dbReference type="RefSeq" id="WP_286292354.1">
    <property type="nucleotide sequence ID" value="NZ_AP024718.1"/>
</dbReference>